<dbReference type="EMBL" id="CAJVPJ010004625">
    <property type="protein sequence ID" value="CAG8653967.1"/>
    <property type="molecule type" value="Genomic_DNA"/>
</dbReference>
<feature type="non-terminal residue" evidence="1">
    <location>
        <position position="1"/>
    </location>
</feature>
<evidence type="ECO:0000313" key="2">
    <source>
        <dbReference type="Proteomes" id="UP000789572"/>
    </source>
</evidence>
<name>A0A9N9H782_9GLOM</name>
<gene>
    <name evidence="1" type="ORF">POCULU_LOCUS10101</name>
</gene>
<dbReference type="OrthoDB" id="361362at2759"/>
<evidence type="ECO:0000313" key="1">
    <source>
        <dbReference type="EMBL" id="CAG8653967.1"/>
    </source>
</evidence>
<protein>
    <submittedName>
        <fullName evidence="1">4217_t:CDS:1</fullName>
    </submittedName>
</protein>
<proteinExistence type="predicted"/>
<sequence>TRIKILASFENFLKAGLLRGEDTLKLIFISYLRSQQARNSFMNQDTRRQKRNVVDWVACHGKVNMMPPHPLTLLLLPQLSSSPIQPTLGLFSHSISSSLSDSKDDKMSMSTVTLKGDRSVHTNRDGAMEIEYDTATIEGRIAITQTIITTLHQLLLSTWLDTAPVVFGSITSTIYQSPGLLLLNHILRILDVLWRAFFIESREKNDDARKLWTDSQTQQLLKHITLHFPYGADSFGMRDAKTESILREMNIICCNLVVIYLLNSSTLSLKNDHEDSSSMMQKTNPDAAGGRLSWAGRVFDYVLITLGGTESIRLEHEISFKMKLTSTDFKPEHLTSLLPSIWGLLNCIDDNDQILLYQ</sequence>
<dbReference type="Proteomes" id="UP000789572">
    <property type="component" value="Unassembled WGS sequence"/>
</dbReference>
<dbReference type="AlphaFoldDB" id="A0A9N9H782"/>
<comment type="caution">
    <text evidence="1">The sequence shown here is derived from an EMBL/GenBank/DDBJ whole genome shotgun (WGS) entry which is preliminary data.</text>
</comment>
<reference evidence="1" key="1">
    <citation type="submission" date="2021-06" db="EMBL/GenBank/DDBJ databases">
        <authorList>
            <person name="Kallberg Y."/>
            <person name="Tangrot J."/>
            <person name="Rosling A."/>
        </authorList>
    </citation>
    <scope>NUCLEOTIDE SEQUENCE</scope>
    <source>
        <strain evidence="1">IA702</strain>
    </source>
</reference>
<keyword evidence="2" id="KW-1185">Reference proteome</keyword>
<accession>A0A9N9H782</accession>
<feature type="non-terminal residue" evidence="1">
    <location>
        <position position="358"/>
    </location>
</feature>
<organism evidence="1 2">
    <name type="scientific">Paraglomus occultum</name>
    <dbReference type="NCBI Taxonomy" id="144539"/>
    <lineage>
        <taxon>Eukaryota</taxon>
        <taxon>Fungi</taxon>
        <taxon>Fungi incertae sedis</taxon>
        <taxon>Mucoromycota</taxon>
        <taxon>Glomeromycotina</taxon>
        <taxon>Glomeromycetes</taxon>
        <taxon>Paraglomerales</taxon>
        <taxon>Paraglomeraceae</taxon>
        <taxon>Paraglomus</taxon>
    </lineage>
</organism>